<dbReference type="NCBIfam" id="TIGR00670">
    <property type="entry name" value="asp_carb_tr"/>
    <property type="match status" value="1"/>
</dbReference>
<organism evidence="11 12">
    <name type="scientific">Pyrobaculum aerophilum</name>
    <dbReference type="NCBI Taxonomy" id="13773"/>
    <lineage>
        <taxon>Archaea</taxon>
        <taxon>Thermoproteota</taxon>
        <taxon>Thermoprotei</taxon>
        <taxon>Thermoproteales</taxon>
        <taxon>Thermoproteaceae</taxon>
        <taxon>Pyrobaculum</taxon>
    </lineage>
</organism>
<comment type="catalytic activity">
    <reaction evidence="6 7">
        <text>carbamoyl phosphate + L-aspartate = N-carbamoyl-L-aspartate + phosphate + H(+)</text>
        <dbReference type="Rhea" id="RHEA:20013"/>
        <dbReference type="ChEBI" id="CHEBI:15378"/>
        <dbReference type="ChEBI" id="CHEBI:29991"/>
        <dbReference type="ChEBI" id="CHEBI:32814"/>
        <dbReference type="ChEBI" id="CHEBI:43474"/>
        <dbReference type="ChEBI" id="CHEBI:58228"/>
        <dbReference type="EC" id="2.1.3.2"/>
    </reaction>
</comment>
<comment type="pathway">
    <text evidence="1 7">Pyrimidine metabolism; UMP biosynthesis via de novo pathway; (S)-dihydroorotate from bicarbonate: step 2/3.</text>
</comment>
<dbReference type="GO" id="GO:0006207">
    <property type="term" value="P:'de novo' pyrimidine nucleobase biosynthetic process"/>
    <property type="evidence" value="ECO:0007669"/>
    <property type="project" value="InterPro"/>
</dbReference>
<comment type="similarity">
    <text evidence="2 7">Belongs to the aspartate/ornithine carbamoyltransferase superfamily. ATCase family.</text>
</comment>
<name>A0A371R1S3_9CREN</name>
<feature type="binding site" evidence="7">
    <location>
        <position position="266"/>
    </location>
    <ligand>
        <name>carbamoyl phosphate</name>
        <dbReference type="ChEBI" id="CHEBI:58228"/>
    </ligand>
</feature>
<evidence type="ECO:0000259" key="8">
    <source>
        <dbReference type="Pfam" id="PF00185"/>
    </source>
</evidence>
<dbReference type="Gene3D" id="3.40.50.1370">
    <property type="entry name" value="Aspartate/ornithine carbamoyltransferase"/>
    <property type="match status" value="2"/>
</dbReference>
<dbReference type="HAMAP" id="MF_00001">
    <property type="entry name" value="Asp_carb_tr"/>
    <property type="match status" value="1"/>
</dbReference>
<feature type="binding site" evidence="7">
    <location>
        <position position="54"/>
    </location>
    <ligand>
        <name>carbamoyl phosphate</name>
        <dbReference type="ChEBI" id="CHEBI:58228"/>
    </ligand>
</feature>
<dbReference type="GO" id="GO:0004070">
    <property type="term" value="F:aspartate carbamoyltransferase activity"/>
    <property type="evidence" value="ECO:0007669"/>
    <property type="project" value="UniProtKB-UniRule"/>
</dbReference>
<dbReference type="Pfam" id="PF02729">
    <property type="entry name" value="OTCace_N"/>
    <property type="match status" value="1"/>
</dbReference>
<feature type="domain" description="Aspartate/ornithine carbamoyltransferase carbamoyl-P binding" evidence="9">
    <location>
        <begin position="5"/>
        <end position="144"/>
    </location>
</feature>
<evidence type="ECO:0000313" key="11">
    <source>
        <dbReference type="EMBL" id="RFA97498.1"/>
    </source>
</evidence>
<dbReference type="FunFam" id="3.40.50.1370:FF:000001">
    <property type="entry name" value="Aspartate carbamoyltransferase"/>
    <property type="match status" value="1"/>
</dbReference>
<dbReference type="EMBL" id="NMUE01000006">
    <property type="protein sequence ID" value="RFA97435.1"/>
    <property type="molecule type" value="Genomic_DNA"/>
</dbReference>
<evidence type="ECO:0000256" key="3">
    <source>
        <dbReference type="ARBA" id="ARBA00022679"/>
    </source>
</evidence>
<evidence type="ECO:0000256" key="4">
    <source>
        <dbReference type="ARBA" id="ARBA00022975"/>
    </source>
</evidence>
<dbReference type="Proteomes" id="UP000257123">
    <property type="component" value="Unassembled WGS sequence"/>
</dbReference>
<dbReference type="PRINTS" id="PR00100">
    <property type="entry name" value="AOTCASE"/>
</dbReference>
<protein>
    <recommendedName>
        <fullName evidence="7">Aspartate carbamoyltransferase</fullName>
        <ecNumber evidence="7">2.1.3.2</ecNumber>
    </recommendedName>
    <alternativeName>
        <fullName evidence="7">Aspartate transcarbamylase</fullName>
        <shortName evidence="7">ATCase</shortName>
    </alternativeName>
</protein>
<dbReference type="FunFam" id="3.40.50.1370:FF:000002">
    <property type="entry name" value="Aspartate carbamoyltransferase 2"/>
    <property type="match status" value="1"/>
</dbReference>
<evidence type="ECO:0000256" key="7">
    <source>
        <dbReference type="HAMAP-Rule" id="MF_00001"/>
    </source>
</evidence>
<dbReference type="EMBL" id="NMUF01000026">
    <property type="protein sequence ID" value="RFA97498.1"/>
    <property type="molecule type" value="Genomic_DNA"/>
</dbReference>
<dbReference type="PANTHER" id="PTHR45753">
    <property type="entry name" value="ORNITHINE CARBAMOYLTRANSFERASE, MITOCHONDRIAL"/>
    <property type="match status" value="1"/>
</dbReference>
<dbReference type="Proteomes" id="UP000256877">
    <property type="component" value="Unassembled WGS sequence"/>
</dbReference>
<dbReference type="NCBIfam" id="NF002032">
    <property type="entry name" value="PRK00856.1"/>
    <property type="match status" value="1"/>
</dbReference>
<feature type="binding site" evidence="7">
    <location>
        <position position="135"/>
    </location>
    <ligand>
        <name>carbamoyl phosphate</name>
        <dbReference type="ChEBI" id="CHEBI:58228"/>
    </ligand>
</feature>
<reference evidence="12 13" key="1">
    <citation type="submission" date="2017-07" db="EMBL/GenBank/DDBJ databases">
        <title>Draft genome sequence of aerobic hyperthermophilic archaea, Pyrobaculum aerophilum YKB31 and YKB32.</title>
        <authorList>
            <person name="Mochizuki T."/>
            <person name="Berliner A.J."/>
            <person name="Yoshida-Takashima Y."/>
            <person name="Takaki Y."/>
            <person name="Nunoura T."/>
            <person name="Takai K."/>
        </authorList>
    </citation>
    <scope>NUCLEOTIDE SEQUENCE [LARGE SCALE GENOMIC DNA]</scope>
    <source>
        <strain evidence="10 13">YKB31</strain>
        <strain evidence="11 12">YKB32</strain>
    </source>
</reference>
<gene>
    <name evidence="7 11" type="primary">pyrB</name>
    <name evidence="10" type="ORF">CGL51_03040</name>
    <name evidence="11" type="ORF">CGL52_09225</name>
</gene>
<evidence type="ECO:0000313" key="13">
    <source>
        <dbReference type="Proteomes" id="UP000257123"/>
    </source>
</evidence>
<keyword evidence="3 7" id="KW-0808">Transferase</keyword>
<dbReference type="EC" id="2.1.3.2" evidence="7"/>
<dbReference type="GO" id="GO:0044205">
    <property type="term" value="P:'de novo' UMP biosynthetic process"/>
    <property type="evidence" value="ECO:0007669"/>
    <property type="project" value="UniProtKB-UniRule"/>
</dbReference>
<evidence type="ECO:0000256" key="6">
    <source>
        <dbReference type="ARBA" id="ARBA00048859"/>
    </source>
</evidence>
<evidence type="ECO:0000256" key="2">
    <source>
        <dbReference type="ARBA" id="ARBA00008896"/>
    </source>
</evidence>
<comment type="function">
    <text evidence="5 7">Catalyzes the condensation of carbamoyl phosphate and aspartate to form carbamoyl aspartate and inorganic phosphate, the committed step in the de novo pyrimidine nucleotide biosynthesis pathway.</text>
</comment>
<evidence type="ECO:0000259" key="9">
    <source>
        <dbReference type="Pfam" id="PF02729"/>
    </source>
</evidence>
<accession>A0A371R1S3</accession>
<feature type="binding site" evidence="7">
    <location>
        <position position="83"/>
    </location>
    <ligand>
        <name>L-aspartate</name>
        <dbReference type="ChEBI" id="CHEBI:29991"/>
    </ligand>
</feature>
<dbReference type="InterPro" id="IPR036901">
    <property type="entry name" value="Asp/Orn_carbamoylTrfase_sf"/>
</dbReference>
<feature type="binding site" evidence="7">
    <location>
        <position position="265"/>
    </location>
    <ligand>
        <name>carbamoyl phosphate</name>
        <dbReference type="ChEBI" id="CHEBI:58228"/>
    </ligand>
</feature>
<dbReference type="OrthoDB" id="7792at2157"/>
<dbReference type="GO" id="GO:0016597">
    <property type="term" value="F:amino acid binding"/>
    <property type="evidence" value="ECO:0007669"/>
    <property type="project" value="InterPro"/>
</dbReference>
<evidence type="ECO:0000313" key="10">
    <source>
        <dbReference type="EMBL" id="RFA97435.1"/>
    </source>
</evidence>
<dbReference type="PANTHER" id="PTHR45753:SF6">
    <property type="entry name" value="ASPARTATE CARBAMOYLTRANSFERASE"/>
    <property type="match status" value="1"/>
</dbReference>
<comment type="caution">
    <text evidence="11">The sequence shown here is derived from an EMBL/GenBank/DDBJ whole genome shotgun (WGS) entry which is preliminary data.</text>
</comment>
<dbReference type="PRINTS" id="PR00101">
    <property type="entry name" value="ATCASE"/>
</dbReference>
<evidence type="ECO:0000256" key="5">
    <source>
        <dbReference type="ARBA" id="ARBA00043884"/>
    </source>
</evidence>
<dbReference type="InterPro" id="IPR006130">
    <property type="entry name" value="Asp/Orn_carbamoylTrfase"/>
</dbReference>
<feature type="binding site" evidence="7">
    <location>
        <position position="55"/>
    </location>
    <ligand>
        <name>carbamoyl phosphate</name>
        <dbReference type="ChEBI" id="CHEBI:58228"/>
    </ligand>
</feature>
<sequence length="305" mass="34556">MWKGRDVISSRDFTRHDLEELFDVAKQMERYAKSRVELLKGKIMGVAFFEPSTRTRLSFEVAMKRLGGDVIGFSGAEGTSVEKGETLADTIRMLDAYSDIIVIRHKYEGAAKLAAEIAESPVINGGDGAFNHPTQAMLDVYTIWREFGYVDGLNIGIVGDLRHARTVNSLLETLVNFDVRVFLISPEYLRPRAETIDYIQSRGMKYSFHNGLEEVIHELDVVYVVRIQKERFLDPLEYEKVKGSYKITLDVLKNAKTNLIILHPLPRVDEIDHKVDATPYAKYFKQAALGVPLRMALIYLILAGP</sequence>
<dbReference type="SUPFAM" id="SSF53671">
    <property type="entry name" value="Aspartate/ornithine carbamoyltransferase"/>
    <property type="match status" value="1"/>
</dbReference>
<dbReference type="InterPro" id="IPR006131">
    <property type="entry name" value="Asp_carbamoyltransf_Asp/Orn-bd"/>
</dbReference>
<dbReference type="Pfam" id="PF00185">
    <property type="entry name" value="OTCace"/>
    <property type="match status" value="1"/>
</dbReference>
<dbReference type="InterPro" id="IPR002082">
    <property type="entry name" value="Asp_carbamoyltransf"/>
</dbReference>
<feature type="binding site" evidence="7">
    <location>
        <position position="165"/>
    </location>
    <ligand>
        <name>L-aspartate</name>
        <dbReference type="ChEBI" id="CHEBI:29991"/>
    </ligand>
</feature>
<feature type="binding site" evidence="7">
    <location>
        <position position="132"/>
    </location>
    <ligand>
        <name>carbamoyl phosphate</name>
        <dbReference type="ChEBI" id="CHEBI:58228"/>
    </ligand>
</feature>
<dbReference type="AlphaFoldDB" id="A0A371R1S3"/>
<feature type="binding site" evidence="7">
    <location>
        <position position="104"/>
    </location>
    <ligand>
        <name>carbamoyl phosphate</name>
        <dbReference type="ChEBI" id="CHEBI:58228"/>
    </ligand>
</feature>
<evidence type="ECO:0000313" key="12">
    <source>
        <dbReference type="Proteomes" id="UP000256877"/>
    </source>
</evidence>
<feature type="domain" description="Aspartate/ornithine carbamoyltransferase Asp/Orn-binding" evidence="8">
    <location>
        <begin position="151"/>
        <end position="300"/>
    </location>
</feature>
<dbReference type="PROSITE" id="PS00097">
    <property type="entry name" value="CARBAMOYLTRANSFERASE"/>
    <property type="match status" value="1"/>
</dbReference>
<keyword evidence="4 7" id="KW-0665">Pyrimidine biosynthesis</keyword>
<evidence type="ECO:0000256" key="1">
    <source>
        <dbReference type="ARBA" id="ARBA00004852"/>
    </source>
</evidence>
<dbReference type="InterPro" id="IPR006132">
    <property type="entry name" value="Asp/Orn_carbamoyltranf_P-bd"/>
</dbReference>
<dbReference type="UniPathway" id="UPA00070">
    <property type="reaction ID" value="UER00116"/>
</dbReference>
<dbReference type="GO" id="GO:0006520">
    <property type="term" value="P:amino acid metabolic process"/>
    <property type="evidence" value="ECO:0007669"/>
    <property type="project" value="InterPro"/>
</dbReference>
<feature type="binding site" evidence="7">
    <location>
        <position position="226"/>
    </location>
    <ligand>
        <name>L-aspartate</name>
        <dbReference type="ChEBI" id="CHEBI:29991"/>
    </ligand>
</feature>
<proteinExistence type="inferred from homology"/>
<comment type="subunit">
    <text evidence="7">Heterooligomer of catalytic and regulatory chains.</text>
</comment>
<dbReference type="RefSeq" id="WP_116420643.1">
    <property type="nucleotide sequence ID" value="NZ_NMUE01000006.1"/>
</dbReference>